<accession>A0AAD4KHA5</accession>
<evidence type="ECO:0008006" key="13">
    <source>
        <dbReference type="Google" id="ProtNLM"/>
    </source>
</evidence>
<evidence type="ECO:0000256" key="2">
    <source>
        <dbReference type="ARBA" id="ARBA00022450"/>
    </source>
</evidence>
<dbReference type="Pfam" id="PF02801">
    <property type="entry name" value="Ketoacyl-synt_C"/>
    <property type="match status" value="1"/>
</dbReference>
<organism evidence="11 12">
    <name type="scientific">Talaromyces proteolyticus</name>
    <dbReference type="NCBI Taxonomy" id="1131652"/>
    <lineage>
        <taxon>Eukaryota</taxon>
        <taxon>Fungi</taxon>
        <taxon>Dikarya</taxon>
        <taxon>Ascomycota</taxon>
        <taxon>Pezizomycotina</taxon>
        <taxon>Eurotiomycetes</taxon>
        <taxon>Eurotiomycetidae</taxon>
        <taxon>Eurotiales</taxon>
        <taxon>Trichocomaceae</taxon>
        <taxon>Talaromyces</taxon>
        <taxon>Talaromyces sect. Bacilispori</taxon>
    </lineage>
</organism>
<feature type="domain" description="Ketosynthase family 3 (KS3)" evidence="9">
    <location>
        <begin position="394"/>
        <end position="812"/>
    </location>
</feature>
<dbReference type="PROSITE" id="PS52004">
    <property type="entry name" value="KS3_2"/>
    <property type="match status" value="1"/>
</dbReference>
<dbReference type="SUPFAM" id="SSF47336">
    <property type="entry name" value="ACP-like"/>
    <property type="match status" value="2"/>
</dbReference>
<dbReference type="Pfam" id="PF16073">
    <property type="entry name" value="SAT"/>
    <property type="match status" value="1"/>
</dbReference>
<dbReference type="Pfam" id="PF00109">
    <property type="entry name" value="ketoacyl-synt"/>
    <property type="match status" value="1"/>
</dbReference>
<evidence type="ECO:0000313" key="12">
    <source>
        <dbReference type="Proteomes" id="UP001201262"/>
    </source>
</evidence>
<evidence type="ECO:0000256" key="4">
    <source>
        <dbReference type="ARBA" id="ARBA00022603"/>
    </source>
</evidence>
<dbReference type="InterPro" id="IPR020841">
    <property type="entry name" value="PKS_Beta-ketoAc_synthase_dom"/>
</dbReference>
<evidence type="ECO:0000256" key="5">
    <source>
        <dbReference type="ARBA" id="ARBA00022679"/>
    </source>
</evidence>
<dbReference type="InterPro" id="IPR014031">
    <property type="entry name" value="Ketoacyl_synth_C"/>
</dbReference>
<dbReference type="Gene3D" id="1.10.1200.10">
    <property type="entry name" value="ACP-like"/>
    <property type="match status" value="2"/>
</dbReference>
<feature type="domain" description="Carrier" evidence="8">
    <location>
        <begin position="1758"/>
        <end position="1835"/>
    </location>
</feature>
<dbReference type="PROSITE" id="PS00012">
    <property type="entry name" value="PHOSPHOPANTETHEINE"/>
    <property type="match status" value="1"/>
</dbReference>
<dbReference type="InterPro" id="IPR006162">
    <property type="entry name" value="Ppantetheine_attach_site"/>
</dbReference>
<dbReference type="InterPro" id="IPR050091">
    <property type="entry name" value="PKS_NRPS_Biosynth_Enz"/>
</dbReference>
<evidence type="ECO:0000256" key="7">
    <source>
        <dbReference type="PROSITE-ProRule" id="PRU01363"/>
    </source>
</evidence>
<evidence type="ECO:0000313" key="11">
    <source>
        <dbReference type="EMBL" id="KAH8691174.1"/>
    </source>
</evidence>
<dbReference type="SMART" id="SM00827">
    <property type="entry name" value="PKS_AT"/>
    <property type="match status" value="1"/>
</dbReference>
<dbReference type="GO" id="GO:0006508">
    <property type="term" value="P:proteolysis"/>
    <property type="evidence" value="ECO:0007669"/>
    <property type="project" value="InterPro"/>
</dbReference>
<dbReference type="GeneID" id="70251774"/>
<dbReference type="InterPro" id="IPR029058">
    <property type="entry name" value="AB_hydrolase_fold"/>
</dbReference>
<evidence type="ECO:0000259" key="8">
    <source>
        <dbReference type="PROSITE" id="PS50075"/>
    </source>
</evidence>
<dbReference type="Pfam" id="PF00326">
    <property type="entry name" value="Peptidase_S9"/>
    <property type="match status" value="1"/>
</dbReference>
<dbReference type="GO" id="GO:0004315">
    <property type="term" value="F:3-oxoacyl-[acyl-carrier-protein] synthase activity"/>
    <property type="evidence" value="ECO:0007669"/>
    <property type="project" value="InterPro"/>
</dbReference>
<comment type="pathway">
    <text evidence="1">Secondary metabolite biosynthesis; terpenoid biosynthesis.</text>
</comment>
<name>A0AAD4KHA5_9EURO</name>
<dbReference type="InterPro" id="IPR018201">
    <property type="entry name" value="Ketoacyl_synth_AS"/>
</dbReference>
<dbReference type="InterPro" id="IPR014043">
    <property type="entry name" value="Acyl_transferase_dom"/>
</dbReference>
<dbReference type="SUPFAM" id="SSF53474">
    <property type="entry name" value="alpha/beta-Hydrolases"/>
    <property type="match status" value="1"/>
</dbReference>
<protein>
    <recommendedName>
        <fullName evidence="13">Polyketide synthase</fullName>
    </recommendedName>
</protein>
<keyword evidence="6" id="KW-0511">Multifunctional enzyme</keyword>
<dbReference type="CDD" id="cd00833">
    <property type="entry name" value="PKS"/>
    <property type="match status" value="1"/>
</dbReference>
<evidence type="ECO:0000259" key="9">
    <source>
        <dbReference type="PROSITE" id="PS52004"/>
    </source>
</evidence>
<proteinExistence type="predicted"/>
<dbReference type="PANTHER" id="PTHR43775">
    <property type="entry name" value="FATTY ACID SYNTHASE"/>
    <property type="match status" value="1"/>
</dbReference>
<dbReference type="GO" id="GO:0044550">
    <property type="term" value="P:secondary metabolite biosynthetic process"/>
    <property type="evidence" value="ECO:0007669"/>
    <property type="project" value="TreeGrafter"/>
</dbReference>
<feature type="region of interest" description="N-terminal hotdog fold" evidence="7">
    <location>
        <begin position="1295"/>
        <end position="1424"/>
    </location>
</feature>
<dbReference type="InterPro" id="IPR016039">
    <property type="entry name" value="Thiolase-like"/>
</dbReference>
<dbReference type="InterPro" id="IPR001375">
    <property type="entry name" value="Peptidase_S9_cat"/>
</dbReference>
<dbReference type="InterPro" id="IPR032088">
    <property type="entry name" value="SAT"/>
</dbReference>
<gene>
    <name evidence="11" type="ORF">BGW36DRAFT_438695</name>
</gene>
<evidence type="ECO:0000256" key="3">
    <source>
        <dbReference type="ARBA" id="ARBA00022553"/>
    </source>
</evidence>
<keyword evidence="12" id="KW-1185">Reference proteome</keyword>
<dbReference type="GO" id="GO:0008168">
    <property type="term" value="F:methyltransferase activity"/>
    <property type="evidence" value="ECO:0007669"/>
    <property type="project" value="UniProtKB-KW"/>
</dbReference>
<dbReference type="InterPro" id="IPR049900">
    <property type="entry name" value="PKS_mFAS_DH"/>
</dbReference>
<dbReference type="SUPFAM" id="SSF55048">
    <property type="entry name" value="Probable ACP-binding domain of malonyl-CoA ACP transacylase"/>
    <property type="match status" value="1"/>
</dbReference>
<dbReference type="PROSITE" id="PS50075">
    <property type="entry name" value="CARRIER"/>
    <property type="match status" value="2"/>
</dbReference>
<dbReference type="InterPro" id="IPR001227">
    <property type="entry name" value="Ac_transferase_dom_sf"/>
</dbReference>
<evidence type="ECO:0000256" key="1">
    <source>
        <dbReference type="ARBA" id="ARBA00004721"/>
    </source>
</evidence>
<dbReference type="Gene3D" id="3.10.129.110">
    <property type="entry name" value="Polyketide synthase dehydratase"/>
    <property type="match status" value="1"/>
</dbReference>
<dbReference type="InterPro" id="IPR014030">
    <property type="entry name" value="Ketoacyl_synth_N"/>
</dbReference>
<dbReference type="PANTHER" id="PTHR43775:SF21">
    <property type="entry name" value="NON-REDUCING POLYKETIDE SYNTHASE AUSA-RELATED"/>
    <property type="match status" value="1"/>
</dbReference>
<feature type="region of interest" description="C-terminal hotdog fold" evidence="7">
    <location>
        <begin position="1451"/>
        <end position="1605"/>
    </location>
</feature>
<dbReference type="GO" id="GO:0032259">
    <property type="term" value="P:methylation"/>
    <property type="evidence" value="ECO:0007669"/>
    <property type="project" value="UniProtKB-KW"/>
</dbReference>
<dbReference type="PROSITE" id="PS52019">
    <property type="entry name" value="PKS_MFAS_DH"/>
    <property type="match status" value="1"/>
</dbReference>
<feature type="domain" description="PKS/mFAS DH" evidence="10">
    <location>
        <begin position="1295"/>
        <end position="1605"/>
    </location>
</feature>
<dbReference type="InterPro" id="IPR036736">
    <property type="entry name" value="ACP-like_sf"/>
</dbReference>
<dbReference type="Gene3D" id="3.40.366.10">
    <property type="entry name" value="Malonyl-Coenzyme A Acyl Carrier Protein, domain 2"/>
    <property type="match status" value="2"/>
</dbReference>
<dbReference type="InterPro" id="IPR009081">
    <property type="entry name" value="PP-bd_ACP"/>
</dbReference>
<feature type="domain" description="Carrier" evidence="8">
    <location>
        <begin position="1657"/>
        <end position="1734"/>
    </location>
</feature>
<dbReference type="SUPFAM" id="SSF52151">
    <property type="entry name" value="FabD/lysophospholipase-like"/>
    <property type="match status" value="1"/>
</dbReference>
<keyword evidence="4" id="KW-0489">Methyltransferase</keyword>
<dbReference type="PROSITE" id="PS00606">
    <property type="entry name" value="KS3_1"/>
    <property type="match status" value="1"/>
</dbReference>
<keyword evidence="2" id="KW-0596">Phosphopantetheine</keyword>
<dbReference type="SUPFAM" id="SSF53901">
    <property type="entry name" value="Thiolase-like"/>
    <property type="match status" value="1"/>
</dbReference>
<dbReference type="Gene3D" id="3.30.70.3290">
    <property type="match status" value="1"/>
</dbReference>
<evidence type="ECO:0000256" key="6">
    <source>
        <dbReference type="ARBA" id="ARBA00023268"/>
    </source>
</evidence>
<feature type="active site" description="Proton acceptor; for dehydratase activity" evidence="7">
    <location>
        <position position="1328"/>
    </location>
</feature>
<dbReference type="Pfam" id="PF00550">
    <property type="entry name" value="PP-binding"/>
    <property type="match status" value="2"/>
</dbReference>
<dbReference type="Pfam" id="PF00698">
    <property type="entry name" value="Acyl_transf_1"/>
    <property type="match status" value="1"/>
</dbReference>
<dbReference type="Proteomes" id="UP001201262">
    <property type="component" value="Unassembled WGS sequence"/>
</dbReference>
<dbReference type="RefSeq" id="XP_046067266.1">
    <property type="nucleotide sequence ID" value="XM_046221487.1"/>
</dbReference>
<sequence length="2206" mass="242209">MHPHNSKNDPNAANGCSGEPVFILFGPLCSKIPREFYNLRNSIRDNEDLKFLAQTIANLRTVWTVIRDSWPGLYLIPGQAKLDELCQFFDGGPMPVIDEQMNLILTPMTVISHLIEFWTLKDRYLDQQHASWPLFQDVQGFCVGVLAAIVVACSKNEEDFQLLASKVIHLAVCIGALVDWDEIQKSYEYDRSVSVAIRWKSNFQYDQLKRAIGSYSRAYISCLTGQSSATVTLPQRDVVSFLSNLAELGLAAKALTLRGRFHHQDHFDAVRELIKLCERDTKFQLPSADGLILPLRSSADGQIILHGSLHQVALESVLVKQSQWYRTVQETYCAWKIHNENISFITIGDNIPIPPSLARIPELPRVSERCNGIQENGIPTAARAPSVDSPGMDESTIAVIGMACRYPEADSVDELWELIYEGKSVSPRTPEDRFNVSNICREPKDNALWSNFIRQPDVFDHRFFHISGREATSMDPQQRLMLQVAYEAVESAGYCGLKSDELPKDVGCYIGVATDDYRDNVASHPVNAFSAPGTLRAFISGRISHFFGWNGPSLTLDTACSSSALAIHTACRALQTKDCSVALAGGVNMITSPRMTQGLGAASFLSPTGACKAFGANADGYCRAEGAGVVLLRPLRDAVQNGDFILAVISGSSVNQGSKCSPITVPDLHSQVSLYCKALSASRIDPADVTYVEAHGTGTQVGDPIEFQSIQKVFGGQHQQHRCLSVGSVKNNIGHTEAASGVAALLKTILMIQNQTIPKHANFSHLNPKISPLGSEQVVIPTHSQSWKPARRIALVNNYGAAGSNVAIVVQEPVSNMQQAKNRTSAVRPFELLDFPILISGKSEEAIDWYIRRLQAYIKRTKATPIDIAYNLAMKQNMSLEYVLATSHSSSQCLFTMPENASASVPKAEKLSGEPYPVVLCFGGQNGRKASISRDLVDNCKVLQDYLMDCNSICQKLSLPSLLPIILEDEPIQDLVTLHCALFSIQYACAKSWLACGIKVDRIIGHSFGQLTALCVAEVLPLSDGLHLVAERARLILTYCGQKNGVMLAIEAPLEQVHCLLDLAERQCRSFSAEIACYNGPQSYVVAGDEISIGAIEKVSESLFDSIKLKQLRNSHAFHTKLIDDIIPSFLEVAKTFRYQKPIIPIEPCSISNSWSDGITAERIVDHSRMPVYFADAVKRTEQQLSGRIIWLEAGSGSPVIQMTRRVTSPSRAHIYCPVTLSGLGAQRSLTKITCDLWSSGVKAQFWPFHQSQAARYKWVNLPPYAFTETRHWLDYKPMAPVLVEQTLGSTSIPSKLLELLAQPEQSSQALFEVYPEHEIYQLCSGGHSVAGHGLCPAGLYIELILRACSILRHTQTTTTPLIEGITMSSPLPVTPAGRIFLNLSELDSQTGSWNFSVFSGDNPDTGDHTVHSAGRVKVSQANTHAIATRLRSLNRLVRLSLCSKIEASPSSIGLKGPFVYSTLERVVHYAKYYHGIRKVFADGDEAMGQILLPPSRPESLKSGVCDLVLLDNLTLMAGIQVNCLSDNTDVDDAWICSSIGEIIIGGVFLERQHKAPSWTVYCNRERISDKVFSCDVFALDTESGDLGLVLVSTEFQKVSIKSLTAALARCNGSKSHLKSPSIRERTALSSGTNQHIITHHHEADMLNFERGAITPANEPEGIKNIREILCNILGIPFNEILPQSRMSDLGVDSLVAMEILAEIRIKFGTMISASSFGAISDVQTLARHVFPSTAATDLATKASFNDMVGSCSEQRQHVVSTGWNQIRDIFSEVLEIPAHEILPSSSLADLRVDSLVAMEIISKINKRYNLAMTANSLDGMGTVASMCAQFQPDAVGAGFPGSNLGDFHSLQPQSLYGRENSSETTMETVVVGEKEGIELLADIYYPSEVATPQTPPLPVALMIHGGGHIMLSRKDVRPRQTQMLLDAGFLPVSVDYRLCPEKTLPEGPMQDVRDALCWARKTLPTMTLTRPDIRVDGEKVVAIGWSTGGHLAMSLGWTSQSMGIDPPEAILAFYCPSDYEDPCWSAQNLPFGLLIPEATDPVHDLSGSVYDRPITAYNPGRDSCALGGWMAPEDPRSRVPLYMNWKGQTLPVLLNGLKPSELSTGKVPELPRPSVEQIQSISPLAHIQQGTYKTPTFLIHGTLDDLIPWQQAQRTYTALVGIGVEAELRLLGNTLHLYDIYRGFEKNKDAVQAILDGYKFLRAHV</sequence>
<reference evidence="11" key="1">
    <citation type="submission" date="2021-12" db="EMBL/GenBank/DDBJ databases">
        <title>Convergent genome expansion in fungi linked to evolution of root-endophyte symbiosis.</title>
        <authorList>
            <consortium name="DOE Joint Genome Institute"/>
            <person name="Ke Y.-H."/>
            <person name="Bonito G."/>
            <person name="Liao H.-L."/>
            <person name="Looney B."/>
            <person name="Rojas-Flechas A."/>
            <person name="Nash J."/>
            <person name="Hameed K."/>
            <person name="Schadt C."/>
            <person name="Martin F."/>
            <person name="Crous P.W."/>
            <person name="Miettinen O."/>
            <person name="Magnuson J.K."/>
            <person name="Labbe J."/>
            <person name="Jacobson D."/>
            <person name="Doktycz M.J."/>
            <person name="Veneault-Fourrey C."/>
            <person name="Kuo A."/>
            <person name="Mondo S."/>
            <person name="Calhoun S."/>
            <person name="Riley R."/>
            <person name="Ohm R."/>
            <person name="LaButti K."/>
            <person name="Andreopoulos B."/>
            <person name="Pangilinan J."/>
            <person name="Nolan M."/>
            <person name="Tritt A."/>
            <person name="Clum A."/>
            <person name="Lipzen A."/>
            <person name="Daum C."/>
            <person name="Barry K."/>
            <person name="Grigoriev I.V."/>
            <person name="Vilgalys R."/>
        </authorList>
    </citation>
    <scope>NUCLEOTIDE SEQUENCE</scope>
    <source>
        <strain evidence="11">PMI_201</strain>
    </source>
</reference>
<dbReference type="InterPro" id="IPR049492">
    <property type="entry name" value="BD-FAE-like_dom"/>
</dbReference>
<dbReference type="GO" id="GO:0006633">
    <property type="term" value="P:fatty acid biosynthetic process"/>
    <property type="evidence" value="ECO:0007669"/>
    <property type="project" value="InterPro"/>
</dbReference>
<dbReference type="GO" id="GO:0004312">
    <property type="term" value="F:fatty acid synthase activity"/>
    <property type="evidence" value="ECO:0007669"/>
    <property type="project" value="TreeGrafter"/>
</dbReference>
<comment type="caution">
    <text evidence="11">The sequence shown here is derived from an EMBL/GenBank/DDBJ whole genome shotgun (WGS) entry which is preliminary data.</text>
</comment>
<dbReference type="Gene3D" id="3.40.47.10">
    <property type="match status" value="1"/>
</dbReference>
<dbReference type="EMBL" id="JAJTJA010000012">
    <property type="protein sequence ID" value="KAH8691174.1"/>
    <property type="molecule type" value="Genomic_DNA"/>
</dbReference>
<keyword evidence="3" id="KW-0597">Phosphoprotein</keyword>
<dbReference type="SMART" id="SM00825">
    <property type="entry name" value="PKS_KS"/>
    <property type="match status" value="1"/>
</dbReference>
<feature type="active site" description="Proton donor; for dehydratase activity" evidence="7">
    <location>
        <position position="1512"/>
    </location>
</feature>
<dbReference type="GO" id="GO:0008236">
    <property type="term" value="F:serine-type peptidase activity"/>
    <property type="evidence" value="ECO:0007669"/>
    <property type="project" value="InterPro"/>
</dbReference>
<dbReference type="Pfam" id="PF20434">
    <property type="entry name" value="BD-FAE"/>
    <property type="match status" value="1"/>
</dbReference>
<evidence type="ECO:0000259" key="10">
    <source>
        <dbReference type="PROSITE" id="PS52019"/>
    </source>
</evidence>
<keyword evidence="5" id="KW-0808">Transferase</keyword>
<dbReference type="InterPro" id="IPR016036">
    <property type="entry name" value="Malonyl_transacylase_ACP-bd"/>
</dbReference>
<dbReference type="InterPro" id="IPR042104">
    <property type="entry name" value="PKS_dehydratase_sf"/>
</dbReference>
<dbReference type="InterPro" id="IPR016035">
    <property type="entry name" value="Acyl_Trfase/lysoPLipase"/>
</dbReference>
<dbReference type="Gene3D" id="3.40.50.1820">
    <property type="entry name" value="alpha/beta hydrolase"/>
    <property type="match status" value="1"/>
</dbReference>